<dbReference type="PANTHER" id="PTHR14969:SF13">
    <property type="entry name" value="AT30094P"/>
    <property type="match status" value="1"/>
</dbReference>
<proteinExistence type="predicted"/>
<dbReference type="Gene3D" id="1.20.144.10">
    <property type="entry name" value="Phosphatidic acid phosphatase type 2/haloperoxidase"/>
    <property type="match status" value="1"/>
</dbReference>
<evidence type="ECO:0000313" key="4">
    <source>
        <dbReference type="Proteomes" id="UP000618754"/>
    </source>
</evidence>
<feature type="signal peptide" evidence="1">
    <location>
        <begin position="1"/>
        <end position="18"/>
    </location>
</feature>
<keyword evidence="4" id="KW-1185">Reference proteome</keyword>
<evidence type="ECO:0000256" key="1">
    <source>
        <dbReference type="SAM" id="SignalP"/>
    </source>
</evidence>
<dbReference type="InterPro" id="IPR000326">
    <property type="entry name" value="PAP2/HPO"/>
</dbReference>
<name>A0ABR7X9U8_9SPHI</name>
<feature type="domain" description="Phosphatidic acid phosphatase type 2/haloperoxidase" evidence="2">
    <location>
        <begin position="124"/>
        <end position="225"/>
    </location>
</feature>
<gene>
    <name evidence="3" type="ORF">IDJ75_18870</name>
</gene>
<dbReference type="PANTHER" id="PTHR14969">
    <property type="entry name" value="SPHINGOSINE-1-PHOSPHATE PHOSPHOHYDROLASE"/>
    <property type="match status" value="1"/>
</dbReference>
<reference evidence="3 4" key="1">
    <citation type="submission" date="2020-09" db="EMBL/GenBank/DDBJ databases">
        <title>Novel species of Mucilaginibacter isolated from a glacier on the Tibetan Plateau.</title>
        <authorList>
            <person name="Liu Q."/>
            <person name="Xin Y.-H."/>
        </authorList>
    </citation>
    <scope>NUCLEOTIDE SEQUENCE [LARGE SCALE GENOMIC DNA]</scope>
    <source>
        <strain evidence="3 4">CGMCC 1.13878</strain>
    </source>
</reference>
<dbReference type="SMART" id="SM00014">
    <property type="entry name" value="acidPPc"/>
    <property type="match status" value="1"/>
</dbReference>
<organism evidence="3 4">
    <name type="scientific">Mucilaginibacter rigui</name>
    <dbReference type="NCBI Taxonomy" id="534635"/>
    <lineage>
        <taxon>Bacteria</taxon>
        <taxon>Pseudomonadati</taxon>
        <taxon>Bacteroidota</taxon>
        <taxon>Sphingobacteriia</taxon>
        <taxon>Sphingobacteriales</taxon>
        <taxon>Sphingobacteriaceae</taxon>
        <taxon>Mucilaginibacter</taxon>
    </lineage>
</organism>
<dbReference type="Pfam" id="PF01569">
    <property type="entry name" value="PAP2"/>
    <property type="match status" value="1"/>
</dbReference>
<dbReference type="InterPro" id="IPR036938">
    <property type="entry name" value="PAP2/HPO_sf"/>
</dbReference>
<comment type="caution">
    <text evidence="3">The sequence shown here is derived from an EMBL/GenBank/DDBJ whole genome shotgun (WGS) entry which is preliminary data.</text>
</comment>
<accession>A0ABR7X9U8</accession>
<protein>
    <submittedName>
        <fullName evidence="3">Phosphatase PAP2 family protein</fullName>
    </submittedName>
</protein>
<dbReference type="CDD" id="cd03394">
    <property type="entry name" value="PAP2_like_5"/>
    <property type="match status" value="1"/>
</dbReference>
<sequence length="264" mass="29534">MKKLLALLFCITWFTTHAQNADTAKKYTAKVDSSSILALPDTVRHLQSKTASYIAPAVFVTYGLLSLKVKAIRNIDIHVYEDMMEDHPNFNYHIENYLQYAPAVMVYGLNLAGVHGKNTFIDRTILYGMSEGIMALTTFSLKKVTHRLRPDGSNRYSFPSGHTGNAFAAAEFMAQEYSEKSPWYGIAGYSFATATAILRVYNRDHWFSDIIAGAGFGILSTKAAYLIYPLFRNKLFHDKNSNKTTSLMPSFGNGTVGFAFTKQL</sequence>
<dbReference type="EMBL" id="JACWMW010000005">
    <property type="protein sequence ID" value="MBD1387357.1"/>
    <property type="molecule type" value="Genomic_DNA"/>
</dbReference>
<dbReference type="RefSeq" id="WP_191177206.1">
    <property type="nucleotide sequence ID" value="NZ_JACWMW010000005.1"/>
</dbReference>
<feature type="chain" id="PRO_5046304520" evidence="1">
    <location>
        <begin position="19"/>
        <end position="264"/>
    </location>
</feature>
<dbReference type="Proteomes" id="UP000618754">
    <property type="component" value="Unassembled WGS sequence"/>
</dbReference>
<keyword evidence="1" id="KW-0732">Signal</keyword>
<dbReference type="SUPFAM" id="SSF48317">
    <property type="entry name" value="Acid phosphatase/Vanadium-dependent haloperoxidase"/>
    <property type="match status" value="1"/>
</dbReference>
<evidence type="ECO:0000313" key="3">
    <source>
        <dbReference type="EMBL" id="MBD1387357.1"/>
    </source>
</evidence>
<evidence type="ECO:0000259" key="2">
    <source>
        <dbReference type="SMART" id="SM00014"/>
    </source>
</evidence>